<name>A0A5C8I3X7_9MICO</name>
<comment type="caution">
    <text evidence="7">The sequence shown here is derived from an EMBL/GenBank/DDBJ whole genome shotgun (WGS) entry which is preliminary data.</text>
</comment>
<evidence type="ECO:0000313" key="8">
    <source>
        <dbReference type="Proteomes" id="UP000321034"/>
    </source>
</evidence>
<evidence type="ECO:0000259" key="5">
    <source>
        <dbReference type="Pfam" id="PF00535"/>
    </source>
</evidence>
<comment type="similarity">
    <text evidence="2">Belongs to the glycosyltransferase 2 family.</text>
</comment>
<sequence length="425" mass="46319">MSDAAPDPLPTVTVVVTYFEQPGELARTLSALARQDYPADRMQVVVADDGSAVAPDVPAGVELVRQEDRGFRAAAVRNLGVTRATGDVLCFLDADTSPEPGYVRRMTRLPALLPETVTVGRRRHAELAEQPVDAPIETVGPANGLPEPAWLAEAYERSRDLLDADDRSYRYVIGAAFACTRWFFDEIGGLDESFDEYGGEDWEWAHRAWQIGAIFAHVPDAVAWHDGPEWAGRMADHEERVRRGNVQTLLLAEKIPVDGSRGTGVLSPVADIAFRLRGRFDDAAVFVCVDALLAAFPRARVELEHGAEAPVYAADPRVVSIDPASPAARVEVDLVRPIVLSADDGLAGRLRALGTADEDELEIVSVEGDVLARAVSRRSRERRARWGDEAAVRVGSITIDEAFALRAHPRVEPYVGGWGGPDHLR</sequence>
<feature type="domain" description="Glycosyltransferase 2-like" evidence="5">
    <location>
        <begin position="14"/>
        <end position="126"/>
    </location>
</feature>
<dbReference type="Proteomes" id="UP000321034">
    <property type="component" value="Unassembled WGS sequence"/>
</dbReference>
<organism evidence="7 8">
    <name type="scientific">Microbacterium hatanonis</name>
    <dbReference type="NCBI Taxonomy" id="404366"/>
    <lineage>
        <taxon>Bacteria</taxon>
        <taxon>Bacillati</taxon>
        <taxon>Actinomycetota</taxon>
        <taxon>Actinomycetes</taxon>
        <taxon>Micrococcales</taxon>
        <taxon>Microbacteriaceae</taxon>
        <taxon>Microbacterium</taxon>
    </lineage>
</organism>
<dbReference type="SUPFAM" id="SSF53448">
    <property type="entry name" value="Nucleotide-diphospho-sugar transferases"/>
    <property type="match status" value="1"/>
</dbReference>
<gene>
    <name evidence="7" type="ORF">FVP77_01405</name>
</gene>
<keyword evidence="4 7" id="KW-0808">Transferase</keyword>
<dbReference type="Pfam" id="PF02709">
    <property type="entry name" value="Glyco_transf_7C"/>
    <property type="match status" value="1"/>
</dbReference>
<dbReference type="EMBL" id="VRSV01000001">
    <property type="protein sequence ID" value="TXK13747.1"/>
    <property type="molecule type" value="Genomic_DNA"/>
</dbReference>
<evidence type="ECO:0000259" key="6">
    <source>
        <dbReference type="Pfam" id="PF02709"/>
    </source>
</evidence>
<dbReference type="Gene3D" id="3.90.550.10">
    <property type="entry name" value="Spore Coat Polysaccharide Biosynthesis Protein SpsA, Chain A"/>
    <property type="match status" value="1"/>
</dbReference>
<proteinExistence type="inferred from homology"/>
<protein>
    <submittedName>
        <fullName evidence="7">Glycosyltransferase</fullName>
    </submittedName>
</protein>
<evidence type="ECO:0000256" key="3">
    <source>
        <dbReference type="ARBA" id="ARBA00022676"/>
    </source>
</evidence>
<keyword evidence="3" id="KW-0328">Glycosyltransferase</keyword>
<dbReference type="AlphaFoldDB" id="A0A5C8I3X7"/>
<dbReference type="InterPro" id="IPR001173">
    <property type="entry name" value="Glyco_trans_2-like"/>
</dbReference>
<evidence type="ECO:0000313" key="7">
    <source>
        <dbReference type="EMBL" id="TXK13747.1"/>
    </source>
</evidence>
<dbReference type="Pfam" id="PF00535">
    <property type="entry name" value="Glycos_transf_2"/>
    <property type="match status" value="1"/>
</dbReference>
<dbReference type="PANTHER" id="PTHR43179:SF12">
    <property type="entry name" value="GALACTOFURANOSYLTRANSFERASE GLFT2"/>
    <property type="match status" value="1"/>
</dbReference>
<feature type="domain" description="Galactosyltransferase C-terminal" evidence="6">
    <location>
        <begin position="168"/>
        <end position="213"/>
    </location>
</feature>
<dbReference type="GO" id="GO:0016757">
    <property type="term" value="F:glycosyltransferase activity"/>
    <property type="evidence" value="ECO:0007669"/>
    <property type="project" value="UniProtKB-KW"/>
</dbReference>
<keyword evidence="8" id="KW-1185">Reference proteome</keyword>
<accession>A0A5C8I3X7</accession>
<evidence type="ECO:0000256" key="1">
    <source>
        <dbReference type="ARBA" id="ARBA00004776"/>
    </source>
</evidence>
<dbReference type="OrthoDB" id="4120491at2"/>
<comment type="pathway">
    <text evidence="1">Cell wall biogenesis; cell wall polysaccharide biosynthesis.</text>
</comment>
<dbReference type="InterPro" id="IPR027791">
    <property type="entry name" value="Galactosyl_T_C"/>
</dbReference>
<dbReference type="PANTHER" id="PTHR43179">
    <property type="entry name" value="RHAMNOSYLTRANSFERASE WBBL"/>
    <property type="match status" value="1"/>
</dbReference>
<reference evidence="7 8" key="1">
    <citation type="submission" date="2019-08" db="EMBL/GenBank/DDBJ databases">
        <authorList>
            <person name="Dong K."/>
        </authorList>
    </citation>
    <scope>NUCLEOTIDE SEQUENCE [LARGE SCALE GENOMIC DNA]</scope>
    <source>
        <strain evidence="7 8">JCM14558</strain>
    </source>
</reference>
<evidence type="ECO:0000256" key="2">
    <source>
        <dbReference type="ARBA" id="ARBA00006739"/>
    </source>
</evidence>
<evidence type="ECO:0000256" key="4">
    <source>
        <dbReference type="ARBA" id="ARBA00022679"/>
    </source>
</evidence>
<dbReference type="InterPro" id="IPR029044">
    <property type="entry name" value="Nucleotide-diphossugar_trans"/>
</dbReference>